<dbReference type="InterPro" id="IPR043502">
    <property type="entry name" value="DNA/RNA_pol_sf"/>
</dbReference>
<dbReference type="SUPFAM" id="SSF50630">
    <property type="entry name" value="Acid proteases"/>
    <property type="match status" value="1"/>
</dbReference>
<dbReference type="GO" id="GO:0042575">
    <property type="term" value="C:DNA polymerase complex"/>
    <property type="evidence" value="ECO:0007669"/>
    <property type="project" value="UniProtKB-ARBA"/>
</dbReference>
<dbReference type="GO" id="GO:0008270">
    <property type="term" value="F:zinc ion binding"/>
    <property type="evidence" value="ECO:0007669"/>
    <property type="project" value="UniProtKB-KW"/>
</dbReference>
<dbReference type="Pfam" id="PF00665">
    <property type="entry name" value="rve"/>
    <property type="match status" value="1"/>
</dbReference>
<keyword evidence="7" id="KW-0255">Endonuclease</keyword>
<organism evidence="18 19">
    <name type="scientific">Plectus sambesii</name>
    <dbReference type="NCBI Taxonomy" id="2011161"/>
    <lineage>
        <taxon>Eukaryota</taxon>
        <taxon>Metazoa</taxon>
        <taxon>Ecdysozoa</taxon>
        <taxon>Nematoda</taxon>
        <taxon>Chromadorea</taxon>
        <taxon>Plectida</taxon>
        <taxon>Plectina</taxon>
        <taxon>Plectoidea</taxon>
        <taxon>Plectidae</taxon>
        <taxon>Plectus</taxon>
    </lineage>
</organism>
<evidence type="ECO:0000256" key="9">
    <source>
        <dbReference type="ARBA" id="ARBA00022918"/>
    </source>
</evidence>
<dbReference type="Gene3D" id="3.10.10.10">
    <property type="entry name" value="HIV Type 1 Reverse Transcriptase, subunit A, domain 1"/>
    <property type="match status" value="1"/>
</dbReference>
<reference evidence="19" key="1">
    <citation type="submission" date="2022-11" db="UniProtKB">
        <authorList>
            <consortium name="WormBaseParasite"/>
        </authorList>
    </citation>
    <scope>IDENTIFICATION</scope>
</reference>
<dbReference type="InterPro" id="IPR012337">
    <property type="entry name" value="RNaseH-like_sf"/>
</dbReference>
<dbReference type="GO" id="GO:0019899">
    <property type="term" value="F:enzyme binding"/>
    <property type="evidence" value="ECO:0007669"/>
    <property type="project" value="UniProtKB-ARBA"/>
</dbReference>
<evidence type="ECO:0000256" key="6">
    <source>
        <dbReference type="ARBA" id="ARBA00022750"/>
    </source>
</evidence>
<accession>A0A914WIF7</accession>
<dbReference type="Proteomes" id="UP000887566">
    <property type="component" value="Unplaced"/>
</dbReference>
<evidence type="ECO:0000259" key="15">
    <source>
        <dbReference type="PROSITE" id="PS50175"/>
    </source>
</evidence>
<keyword evidence="5" id="KW-0540">Nuclease</keyword>
<dbReference type="InterPro" id="IPR036875">
    <property type="entry name" value="Znf_CCHC_sf"/>
</dbReference>
<name>A0A914WIF7_9BILA</name>
<evidence type="ECO:0000256" key="13">
    <source>
        <dbReference type="SAM" id="MobiDB-lite"/>
    </source>
</evidence>
<keyword evidence="8" id="KW-0378">Hydrolase</keyword>
<dbReference type="Pfam" id="PF00078">
    <property type="entry name" value="RVT_1"/>
    <property type="match status" value="1"/>
</dbReference>
<keyword evidence="9" id="KW-0695">RNA-directed DNA polymerase</keyword>
<dbReference type="InterPro" id="IPR001584">
    <property type="entry name" value="Integrase_cat-core"/>
</dbReference>
<dbReference type="GO" id="GO:0015074">
    <property type="term" value="P:DNA integration"/>
    <property type="evidence" value="ECO:0007669"/>
    <property type="project" value="InterPro"/>
</dbReference>
<dbReference type="PROSITE" id="PS50175">
    <property type="entry name" value="ASP_PROT_RETROV"/>
    <property type="match status" value="1"/>
</dbReference>
<evidence type="ECO:0000259" key="17">
    <source>
        <dbReference type="PROSITE" id="PS50994"/>
    </source>
</evidence>
<keyword evidence="12" id="KW-0862">Zinc</keyword>
<sequence>MEAKPELTLRDAGQLCMQFNKLQEDSLLIQGDIAVKSVKQQAKKPARSPKPQPQPQQRKKKGQRGASGSTSTEPGGAKPPGPCWHCGDEGHFNANCPFKANKCRVCSAVGHKDGHCEKRKSKSQSKTVKQITVRWIDAEPEAERNYAEVVIHDVKVTLQVDTGSDATIIAHEDWKKMGRPTLTPCSNATAVNGSSLRLYGRFRTKFYCTLTPRSGSGMCYVSDDVRVMGRSWLNQAVPEQLQDLKLICASIAQPKADATSTITELQAEFPDVFRPGLGRCTKTKAVLQLEPNASPVFRRSRPVPHAAVADVEDELDRLVDMGVLSSTNYSDWAAPIVVVKKSNGRIRLCADYSTGLNDSLKLHQYPLPVPEDIFSTLNGGRYFSLIDFSEAYLQIEVADESKDLLTIATHRGLYRFNRLPFGVKSAPGIFQQIVNAMLADVKGATAYLDDVIVVGKDIADHRKNLRETFRRIADYGFRVQLDKCSFFKHEIKYLGFVVDAQGRRPDPAKIAAIVNMPNPTDLATLRSFLGMLSYYGNFVDKMRHIRAPLDELLKKDAEWVWTPERQEAVDRAKQVLQSDLLLTHFDPNVDMVVAGDASNYGIGAVILHRFRDGSEKAIAYASRSLTSAERNYAQIEKEGLALVFAVKKFHKFLHGRRFLLQTDHKPLLTIFGCRQGIPVYTANRLQRWATTLLGYDFAIEHQRTADFGQADALSRLIATYPRVEEEEIVIATSKLATPEKASDDERLIGEHPIVSSDLPLHYKTIQQETANDAVLTAVVKAVKSGRWPTADRLPSLSAFQKQKDKLLVTDGCLLLGDRVVVPENLQTAVLTRLHAGHPGIVRMKKLARRHVYWPKIDAAIERTVKECKQCATTAKNPTKTTLQSWPKPEAPWERVHADYAGPMNGRYYLVIVDAGTKWMEIAESTTMTADITIDNLNRIFSSYGFPKVLVTDNGTQFTSRKFAAFCMRNGIDHVRSPPFHPQSNGQAERFIDTFKRGMAKLRGEGSPANTLQQFLLAYRSTPSRAVPGEKSPAEAFLGRPLRTTLDLLNPTKEARQGPRDAAMEAQFNRHHGARKHHFSVGDAVNARDYRVPSEPGWAAGTITRRTGRVTFLVDVNGTPQVRHANQLRARIQPRTDQDSFDSTPSPIDDSRTAPQVPTDASPPPDDCPTSGPIQPQ</sequence>
<dbReference type="FunFam" id="3.30.70.270:FF:000020">
    <property type="entry name" value="Transposon Tf2-6 polyprotein-like Protein"/>
    <property type="match status" value="1"/>
</dbReference>
<keyword evidence="2" id="KW-0645">Protease</keyword>
<feature type="domain" description="Integrase catalytic" evidence="17">
    <location>
        <begin position="887"/>
        <end position="1040"/>
    </location>
</feature>
<feature type="domain" description="Peptidase A2" evidence="15">
    <location>
        <begin position="156"/>
        <end position="193"/>
    </location>
</feature>
<dbReference type="Pfam" id="PF17921">
    <property type="entry name" value="Integrase_H2C2"/>
    <property type="match status" value="1"/>
</dbReference>
<dbReference type="InterPro" id="IPR043128">
    <property type="entry name" value="Rev_trsase/Diguanyl_cyclase"/>
</dbReference>
<evidence type="ECO:0000256" key="10">
    <source>
        <dbReference type="ARBA" id="ARBA00023125"/>
    </source>
</evidence>
<feature type="region of interest" description="Disordered" evidence="13">
    <location>
        <begin position="1129"/>
        <end position="1176"/>
    </location>
</feature>
<keyword evidence="6" id="KW-0064">Aspartyl protease</keyword>
<evidence type="ECO:0000259" key="16">
    <source>
        <dbReference type="PROSITE" id="PS50878"/>
    </source>
</evidence>
<evidence type="ECO:0000256" key="2">
    <source>
        <dbReference type="ARBA" id="ARBA00022670"/>
    </source>
</evidence>
<dbReference type="InterPro" id="IPR021109">
    <property type="entry name" value="Peptidase_aspartic_dom_sf"/>
</dbReference>
<dbReference type="SMART" id="SM00343">
    <property type="entry name" value="ZnF_C2HC"/>
    <property type="match status" value="2"/>
</dbReference>
<evidence type="ECO:0000256" key="4">
    <source>
        <dbReference type="ARBA" id="ARBA00022695"/>
    </source>
</evidence>
<proteinExistence type="predicted"/>
<keyword evidence="11" id="KW-0511">Multifunctional enzyme</keyword>
<evidence type="ECO:0000256" key="1">
    <source>
        <dbReference type="ARBA" id="ARBA00012493"/>
    </source>
</evidence>
<dbReference type="FunFam" id="3.30.420.10:FF:000131">
    <property type="entry name" value="Protein CBG26278"/>
    <property type="match status" value="1"/>
</dbReference>
<feature type="region of interest" description="Disordered" evidence="13">
    <location>
        <begin position="37"/>
        <end position="79"/>
    </location>
</feature>
<dbReference type="GO" id="GO:0006508">
    <property type="term" value="P:proteolysis"/>
    <property type="evidence" value="ECO:0007669"/>
    <property type="project" value="UniProtKB-KW"/>
</dbReference>
<evidence type="ECO:0000256" key="5">
    <source>
        <dbReference type="ARBA" id="ARBA00022722"/>
    </source>
</evidence>
<dbReference type="PANTHER" id="PTHR37984:SF5">
    <property type="entry name" value="PROTEIN NYNRIN-LIKE"/>
    <property type="match status" value="1"/>
</dbReference>
<evidence type="ECO:0000256" key="8">
    <source>
        <dbReference type="ARBA" id="ARBA00022801"/>
    </source>
</evidence>
<dbReference type="SUPFAM" id="SSF53098">
    <property type="entry name" value="Ribonuclease H-like"/>
    <property type="match status" value="1"/>
</dbReference>
<dbReference type="InterPro" id="IPR001878">
    <property type="entry name" value="Znf_CCHC"/>
</dbReference>
<dbReference type="SUPFAM" id="SSF57756">
    <property type="entry name" value="Retrovirus zinc finger-like domains"/>
    <property type="match status" value="1"/>
</dbReference>
<keyword evidence="18" id="KW-1185">Reference proteome</keyword>
<keyword evidence="3" id="KW-0808">Transferase</keyword>
<dbReference type="PROSITE" id="PS50878">
    <property type="entry name" value="RT_POL"/>
    <property type="match status" value="1"/>
</dbReference>
<feature type="domain" description="CCHC-type" evidence="14">
    <location>
        <begin position="83"/>
        <end position="97"/>
    </location>
</feature>
<evidence type="ECO:0000256" key="11">
    <source>
        <dbReference type="ARBA" id="ARBA00023268"/>
    </source>
</evidence>
<dbReference type="SUPFAM" id="SSF56672">
    <property type="entry name" value="DNA/RNA polymerases"/>
    <property type="match status" value="1"/>
</dbReference>
<protein>
    <recommendedName>
        <fullName evidence="1">RNA-directed DNA polymerase</fullName>
        <ecNumber evidence="1">2.7.7.49</ecNumber>
    </recommendedName>
</protein>
<evidence type="ECO:0000256" key="7">
    <source>
        <dbReference type="ARBA" id="ARBA00022759"/>
    </source>
</evidence>
<dbReference type="GO" id="GO:0003964">
    <property type="term" value="F:RNA-directed DNA polymerase activity"/>
    <property type="evidence" value="ECO:0007669"/>
    <property type="project" value="UniProtKB-KW"/>
</dbReference>
<evidence type="ECO:0000313" key="19">
    <source>
        <dbReference type="WBParaSite" id="PSAMB.scaffold4250size15211.g23821.t1"/>
    </source>
</evidence>
<dbReference type="InterPro" id="IPR000477">
    <property type="entry name" value="RT_dom"/>
</dbReference>
<dbReference type="PANTHER" id="PTHR37984">
    <property type="entry name" value="PROTEIN CBG26694"/>
    <property type="match status" value="1"/>
</dbReference>
<dbReference type="PROSITE" id="PS50158">
    <property type="entry name" value="ZF_CCHC"/>
    <property type="match status" value="1"/>
</dbReference>
<dbReference type="InterPro" id="IPR036397">
    <property type="entry name" value="RNaseH_sf"/>
</dbReference>
<dbReference type="CDD" id="cd09274">
    <property type="entry name" value="RNase_HI_RT_Ty3"/>
    <property type="match status" value="1"/>
</dbReference>
<dbReference type="CDD" id="cd01647">
    <property type="entry name" value="RT_LTR"/>
    <property type="match status" value="1"/>
</dbReference>
<keyword evidence="12" id="KW-0863">Zinc-finger</keyword>
<dbReference type="Gene3D" id="2.40.70.10">
    <property type="entry name" value="Acid Proteases"/>
    <property type="match status" value="1"/>
</dbReference>
<dbReference type="Gene3D" id="3.30.420.10">
    <property type="entry name" value="Ribonuclease H-like superfamily/Ribonuclease H"/>
    <property type="match status" value="1"/>
</dbReference>
<evidence type="ECO:0000256" key="3">
    <source>
        <dbReference type="ARBA" id="ARBA00022679"/>
    </source>
</evidence>
<dbReference type="Pfam" id="PF17919">
    <property type="entry name" value="RT_RNaseH_2"/>
    <property type="match status" value="1"/>
</dbReference>
<dbReference type="InterPro" id="IPR041577">
    <property type="entry name" value="RT_RNaseH_2"/>
</dbReference>
<dbReference type="WBParaSite" id="PSAMB.scaffold4250size15211.g23821.t1">
    <property type="protein sequence ID" value="PSAMB.scaffold4250size15211.g23821.t1"/>
    <property type="gene ID" value="PSAMB.scaffold4250size15211.g23821"/>
</dbReference>
<dbReference type="Gene3D" id="1.10.340.70">
    <property type="match status" value="1"/>
</dbReference>
<evidence type="ECO:0000256" key="12">
    <source>
        <dbReference type="PROSITE-ProRule" id="PRU00047"/>
    </source>
</evidence>
<dbReference type="InterPro" id="IPR050951">
    <property type="entry name" value="Retrovirus_Pol_polyprotein"/>
</dbReference>
<dbReference type="InterPro" id="IPR041588">
    <property type="entry name" value="Integrase_H2C2"/>
</dbReference>
<dbReference type="GO" id="GO:0003677">
    <property type="term" value="F:DNA binding"/>
    <property type="evidence" value="ECO:0007669"/>
    <property type="project" value="UniProtKB-KW"/>
</dbReference>
<feature type="domain" description="Reverse transcriptase" evidence="16">
    <location>
        <begin position="320"/>
        <end position="498"/>
    </location>
</feature>
<keyword evidence="4" id="KW-0548">Nucleotidyltransferase</keyword>
<dbReference type="FunFam" id="1.10.340.70:FF:000003">
    <property type="entry name" value="Protein CBG25708"/>
    <property type="match status" value="1"/>
</dbReference>
<dbReference type="PROSITE" id="PS50994">
    <property type="entry name" value="INTEGRASE"/>
    <property type="match status" value="1"/>
</dbReference>
<evidence type="ECO:0000259" key="14">
    <source>
        <dbReference type="PROSITE" id="PS50158"/>
    </source>
</evidence>
<evidence type="ECO:0000313" key="18">
    <source>
        <dbReference type="Proteomes" id="UP000887566"/>
    </source>
</evidence>
<dbReference type="GO" id="GO:0004519">
    <property type="term" value="F:endonuclease activity"/>
    <property type="evidence" value="ECO:0007669"/>
    <property type="project" value="UniProtKB-KW"/>
</dbReference>
<dbReference type="AlphaFoldDB" id="A0A914WIF7"/>
<dbReference type="InterPro" id="IPR001995">
    <property type="entry name" value="Peptidase_A2_cat"/>
</dbReference>
<dbReference type="GO" id="GO:0004190">
    <property type="term" value="F:aspartic-type endopeptidase activity"/>
    <property type="evidence" value="ECO:0007669"/>
    <property type="project" value="UniProtKB-KW"/>
</dbReference>
<keyword evidence="10" id="KW-0238">DNA-binding</keyword>
<dbReference type="EC" id="2.7.7.49" evidence="1"/>
<dbReference type="Gene3D" id="4.10.60.10">
    <property type="entry name" value="Zinc finger, CCHC-type"/>
    <property type="match status" value="1"/>
</dbReference>
<keyword evidence="12" id="KW-0479">Metal-binding</keyword>
<dbReference type="Gene3D" id="3.30.70.270">
    <property type="match status" value="2"/>
</dbReference>
<dbReference type="FunFam" id="3.10.20.370:FF:000001">
    <property type="entry name" value="Retrovirus-related Pol polyprotein from transposon 17.6-like protein"/>
    <property type="match status" value="1"/>
</dbReference>